<dbReference type="Proteomes" id="UP000004477">
    <property type="component" value="Unassembled WGS sequence"/>
</dbReference>
<dbReference type="STRING" id="537011.PREVCOP_05145"/>
<accession>D1PD59</accession>
<evidence type="ECO:0000313" key="3">
    <source>
        <dbReference type="Proteomes" id="UP000004477"/>
    </source>
</evidence>
<reference evidence="2" key="1">
    <citation type="submission" date="2009-11" db="EMBL/GenBank/DDBJ databases">
        <authorList>
            <person name="Weinstock G."/>
            <person name="Sodergren E."/>
            <person name="Clifton S."/>
            <person name="Fulton L."/>
            <person name="Fulton B."/>
            <person name="Courtney L."/>
            <person name="Fronick C."/>
            <person name="Harrison M."/>
            <person name="Strong C."/>
            <person name="Farmer C."/>
            <person name="Delahaunty K."/>
            <person name="Markovic C."/>
            <person name="Hall O."/>
            <person name="Minx P."/>
            <person name="Tomlinson C."/>
            <person name="Mitreva M."/>
            <person name="Nelson J."/>
            <person name="Hou S."/>
            <person name="Wollam A."/>
            <person name="Pepin K.H."/>
            <person name="Johnson M."/>
            <person name="Bhonagiri V."/>
            <person name="Nash W.E."/>
            <person name="Warren W."/>
            <person name="Chinwalla A."/>
            <person name="Mardis E.R."/>
            <person name="Wilson R.K."/>
        </authorList>
    </citation>
    <scope>NUCLEOTIDE SEQUENCE [LARGE SCALE GENOMIC DNA]</scope>
    <source>
        <strain evidence="2">DSM 18205</strain>
    </source>
</reference>
<name>D1PD59_9BACT</name>
<evidence type="ECO:0000256" key="1">
    <source>
        <dbReference type="SAM" id="Phobius"/>
    </source>
</evidence>
<comment type="caution">
    <text evidence="2">The sequence shown here is derived from an EMBL/GenBank/DDBJ whole genome shotgun (WGS) entry which is preliminary data.</text>
</comment>
<keyword evidence="1" id="KW-0812">Transmembrane</keyword>
<evidence type="ECO:0000313" key="2">
    <source>
        <dbReference type="EMBL" id="EFB35478.1"/>
    </source>
</evidence>
<keyword evidence="1" id="KW-0472">Membrane</keyword>
<keyword evidence="1" id="KW-1133">Transmembrane helix</keyword>
<keyword evidence="3" id="KW-1185">Reference proteome</keyword>
<feature type="transmembrane region" description="Helical" evidence="1">
    <location>
        <begin position="6"/>
        <end position="32"/>
    </location>
</feature>
<dbReference type="PaxDb" id="537011-PREVCOP_05145"/>
<sequence length="45" mass="5702">MVQRYVIFITFANFLWVSFTFFNIFAYFFWLFQYFAVTLLSKFEF</sequence>
<gene>
    <name evidence="2" type="ORF">PREVCOP_05145</name>
</gene>
<dbReference type="EMBL" id="ACBX02000015">
    <property type="protein sequence ID" value="EFB35478.1"/>
    <property type="molecule type" value="Genomic_DNA"/>
</dbReference>
<proteinExistence type="predicted"/>
<protein>
    <submittedName>
        <fullName evidence="2">Uncharacterized protein</fullName>
    </submittedName>
</protein>
<dbReference type="HOGENOM" id="CLU_3203463_0_0_10"/>
<organism evidence="2 3">
    <name type="scientific">Segatella copri DSM 18205</name>
    <dbReference type="NCBI Taxonomy" id="537011"/>
    <lineage>
        <taxon>Bacteria</taxon>
        <taxon>Pseudomonadati</taxon>
        <taxon>Bacteroidota</taxon>
        <taxon>Bacteroidia</taxon>
        <taxon>Bacteroidales</taxon>
        <taxon>Prevotellaceae</taxon>
        <taxon>Segatella</taxon>
    </lineage>
</organism>
<dbReference type="AlphaFoldDB" id="D1PD59"/>